<dbReference type="InterPro" id="IPR009097">
    <property type="entry name" value="Cyclic_Pdiesterase"/>
</dbReference>
<organism evidence="2 3">
    <name type="scientific">Tetrahymena thermophila (strain SB210)</name>
    <dbReference type="NCBI Taxonomy" id="312017"/>
    <lineage>
        <taxon>Eukaryota</taxon>
        <taxon>Sar</taxon>
        <taxon>Alveolata</taxon>
        <taxon>Ciliophora</taxon>
        <taxon>Intramacronucleata</taxon>
        <taxon>Oligohymenophorea</taxon>
        <taxon>Hymenostomatida</taxon>
        <taxon>Tetrahymenina</taxon>
        <taxon>Tetrahymenidae</taxon>
        <taxon>Tetrahymena</taxon>
    </lineage>
</organism>
<dbReference type="InParanoid" id="Q23QC4"/>
<dbReference type="InterPro" id="IPR052641">
    <property type="entry name" value="AKAP7_isoform_gamma"/>
</dbReference>
<dbReference type="STRING" id="312017.Q23QC4"/>
<dbReference type="GO" id="GO:0010738">
    <property type="term" value="P:regulation of protein kinase A signaling"/>
    <property type="evidence" value="ECO:0007669"/>
    <property type="project" value="TreeGrafter"/>
</dbReference>
<gene>
    <name evidence="2" type="ORF">TTHERM_00581640</name>
</gene>
<dbReference type="GO" id="GO:0016874">
    <property type="term" value="F:ligase activity"/>
    <property type="evidence" value="ECO:0007669"/>
    <property type="project" value="UniProtKB-KW"/>
</dbReference>
<dbReference type="OrthoDB" id="277832at2759"/>
<dbReference type="HOGENOM" id="CLU_1343951_0_0_1"/>
<reference evidence="3" key="1">
    <citation type="journal article" date="2006" name="PLoS Biol.">
        <title>Macronuclear genome sequence of the ciliate Tetrahymena thermophila, a model eukaryote.</title>
        <authorList>
            <person name="Eisen J.A."/>
            <person name="Coyne R.S."/>
            <person name="Wu M."/>
            <person name="Wu D."/>
            <person name="Thiagarajan M."/>
            <person name="Wortman J.R."/>
            <person name="Badger J.H."/>
            <person name="Ren Q."/>
            <person name="Amedeo P."/>
            <person name="Jones K.M."/>
            <person name="Tallon L.J."/>
            <person name="Delcher A.L."/>
            <person name="Salzberg S.L."/>
            <person name="Silva J.C."/>
            <person name="Haas B.J."/>
            <person name="Majoros W.H."/>
            <person name="Farzad M."/>
            <person name="Carlton J.M."/>
            <person name="Smith R.K. Jr."/>
            <person name="Garg J."/>
            <person name="Pearlman R.E."/>
            <person name="Karrer K.M."/>
            <person name="Sun L."/>
            <person name="Manning G."/>
            <person name="Elde N.C."/>
            <person name="Turkewitz A.P."/>
            <person name="Asai D.J."/>
            <person name="Wilkes D.E."/>
            <person name="Wang Y."/>
            <person name="Cai H."/>
            <person name="Collins K."/>
            <person name="Stewart B.A."/>
            <person name="Lee S.R."/>
            <person name="Wilamowska K."/>
            <person name="Weinberg Z."/>
            <person name="Ruzzo W.L."/>
            <person name="Wloga D."/>
            <person name="Gaertig J."/>
            <person name="Frankel J."/>
            <person name="Tsao C.-C."/>
            <person name="Gorovsky M.A."/>
            <person name="Keeling P.J."/>
            <person name="Waller R.F."/>
            <person name="Patron N.J."/>
            <person name="Cherry J.M."/>
            <person name="Stover N.A."/>
            <person name="Krieger C.J."/>
            <person name="del Toro C."/>
            <person name="Ryder H.F."/>
            <person name="Williamson S.C."/>
            <person name="Barbeau R.A."/>
            <person name="Hamilton E.P."/>
            <person name="Orias E."/>
        </authorList>
    </citation>
    <scope>NUCLEOTIDE SEQUENCE [LARGE SCALE GENOMIC DNA]</scope>
    <source>
        <strain evidence="3">SB210</strain>
    </source>
</reference>
<evidence type="ECO:0000313" key="2">
    <source>
        <dbReference type="EMBL" id="EAR98660.1"/>
    </source>
</evidence>
<dbReference type="KEGG" id="tet:TTHERM_00581640"/>
<dbReference type="EMBL" id="GG662649">
    <property type="protein sequence ID" value="EAR98660.1"/>
    <property type="molecule type" value="Genomic_DNA"/>
</dbReference>
<dbReference type="Gene3D" id="3.90.1140.10">
    <property type="entry name" value="Cyclic phosphodiesterase"/>
    <property type="match status" value="1"/>
</dbReference>
<dbReference type="PANTHER" id="PTHR15934">
    <property type="entry name" value="RNA 2',3'-CYCLIC PHOSPHODIESTERASE"/>
    <property type="match status" value="1"/>
</dbReference>
<dbReference type="PANTHER" id="PTHR15934:SF2">
    <property type="entry name" value="A-KINASE ANCHOR PROTEIN 7-LIKE PHOSPHOESTERASE DOMAIN-CONTAINING PROTEIN"/>
    <property type="match status" value="1"/>
</dbReference>
<dbReference type="GO" id="GO:0005829">
    <property type="term" value="C:cytosol"/>
    <property type="evidence" value="ECO:0007669"/>
    <property type="project" value="TreeGrafter"/>
</dbReference>
<dbReference type="InterPro" id="IPR019510">
    <property type="entry name" value="AKAP7-like_phosphoesterase"/>
</dbReference>
<dbReference type="AlphaFoldDB" id="Q23QC4"/>
<proteinExistence type="predicted"/>
<keyword evidence="2" id="KW-0436">Ligase</keyword>
<sequence length="223" mass="25939">MEGINNKQVLQNKQKETKWTHFISLPLTKPHLVEAYKKLKSEITSDDPDLEPFFLGSSKAHITLNMLELNEEQVEKIQKILPLLHNKLPKFNITFKGWGYFGKKPEKSKYLYLKISNGLQEINDLCNKITAFLVEHDILNPQKQNLHNIKLIGEYPNQKYQLQTVHATFMKSRTKDTFDCSEIINKYSDFEISGIDINQLHCSIIQPQNADLYYNSLCVINLI</sequence>
<dbReference type="SUPFAM" id="SSF55144">
    <property type="entry name" value="LigT-like"/>
    <property type="match status" value="1"/>
</dbReference>
<feature type="domain" description="A-kinase anchor protein 7-like phosphoesterase" evidence="1">
    <location>
        <begin position="20"/>
        <end position="220"/>
    </location>
</feature>
<evidence type="ECO:0000259" key="1">
    <source>
        <dbReference type="Pfam" id="PF10469"/>
    </source>
</evidence>
<accession>Q23QC4</accession>
<protein>
    <submittedName>
        <fullName evidence="2">AKAP7 2'5' RNA ligase-like domain protein</fullName>
    </submittedName>
</protein>
<dbReference type="Pfam" id="PF10469">
    <property type="entry name" value="AKAP7_NLS"/>
    <property type="match status" value="1"/>
</dbReference>
<dbReference type="GO" id="GO:0034237">
    <property type="term" value="F:protein kinase A regulatory subunit binding"/>
    <property type="evidence" value="ECO:0007669"/>
    <property type="project" value="TreeGrafter"/>
</dbReference>
<evidence type="ECO:0000313" key="3">
    <source>
        <dbReference type="Proteomes" id="UP000009168"/>
    </source>
</evidence>
<name>Q23QC4_TETTS</name>
<dbReference type="Proteomes" id="UP000009168">
    <property type="component" value="Unassembled WGS sequence"/>
</dbReference>
<dbReference type="RefSeq" id="XP_001018905.1">
    <property type="nucleotide sequence ID" value="XM_001018905.1"/>
</dbReference>
<dbReference type="GeneID" id="7842343"/>
<keyword evidence="3" id="KW-1185">Reference proteome</keyword>